<protein>
    <submittedName>
        <fullName evidence="1">14754_t:CDS:1</fullName>
    </submittedName>
</protein>
<sequence length="97" mass="11284">QRQEQADMLPKFSSAGNISQMQSNFDNFNRSPEFTHILEMQSNFDNFNMSPEFTHILQMQSLDNLDGHIDGDYITQMQANFYESPELASIEINVQQF</sequence>
<organism evidence="1 2">
    <name type="scientific">Dentiscutata erythropus</name>
    <dbReference type="NCBI Taxonomy" id="1348616"/>
    <lineage>
        <taxon>Eukaryota</taxon>
        <taxon>Fungi</taxon>
        <taxon>Fungi incertae sedis</taxon>
        <taxon>Mucoromycota</taxon>
        <taxon>Glomeromycotina</taxon>
        <taxon>Glomeromycetes</taxon>
        <taxon>Diversisporales</taxon>
        <taxon>Gigasporaceae</taxon>
        <taxon>Dentiscutata</taxon>
    </lineage>
</organism>
<gene>
    <name evidence="1" type="ORF">DERYTH_LOCUS1726</name>
</gene>
<dbReference type="OrthoDB" id="2123952at2759"/>
<reference evidence="1" key="1">
    <citation type="submission" date="2021-06" db="EMBL/GenBank/DDBJ databases">
        <authorList>
            <person name="Kallberg Y."/>
            <person name="Tangrot J."/>
            <person name="Rosling A."/>
        </authorList>
    </citation>
    <scope>NUCLEOTIDE SEQUENCE</scope>
    <source>
        <strain evidence="1">MA453B</strain>
    </source>
</reference>
<evidence type="ECO:0000313" key="2">
    <source>
        <dbReference type="Proteomes" id="UP000789405"/>
    </source>
</evidence>
<accession>A0A9N8W9E2</accession>
<dbReference type="AlphaFoldDB" id="A0A9N8W9E2"/>
<dbReference type="Proteomes" id="UP000789405">
    <property type="component" value="Unassembled WGS sequence"/>
</dbReference>
<feature type="non-terminal residue" evidence="1">
    <location>
        <position position="1"/>
    </location>
</feature>
<evidence type="ECO:0000313" key="1">
    <source>
        <dbReference type="EMBL" id="CAG8476784.1"/>
    </source>
</evidence>
<dbReference type="EMBL" id="CAJVPY010000498">
    <property type="protein sequence ID" value="CAG8476784.1"/>
    <property type="molecule type" value="Genomic_DNA"/>
</dbReference>
<comment type="caution">
    <text evidence="1">The sequence shown here is derived from an EMBL/GenBank/DDBJ whole genome shotgun (WGS) entry which is preliminary data.</text>
</comment>
<name>A0A9N8W9E2_9GLOM</name>
<keyword evidence="2" id="KW-1185">Reference proteome</keyword>
<proteinExistence type="predicted"/>